<keyword evidence="3" id="KW-0633">Potassium transport</keyword>
<feature type="compositionally biased region" description="Basic and acidic residues" evidence="9">
    <location>
        <begin position="998"/>
        <end position="1011"/>
    </location>
</feature>
<feature type="compositionally biased region" description="Polar residues" evidence="9">
    <location>
        <begin position="1044"/>
        <end position="1060"/>
    </location>
</feature>
<dbReference type="Proteomes" id="UP000249723">
    <property type="component" value="Unassembled WGS sequence"/>
</dbReference>
<feature type="compositionally biased region" description="Basic and acidic residues" evidence="9">
    <location>
        <begin position="280"/>
        <end position="289"/>
    </location>
</feature>
<dbReference type="OrthoDB" id="9999863at2759"/>
<evidence type="ECO:0000256" key="6">
    <source>
        <dbReference type="ARBA" id="ARBA00022989"/>
    </source>
</evidence>
<evidence type="ECO:0000256" key="9">
    <source>
        <dbReference type="SAM" id="MobiDB-lite"/>
    </source>
</evidence>
<evidence type="ECO:0000256" key="7">
    <source>
        <dbReference type="ARBA" id="ARBA00023065"/>
    </source>
</evidence>
<feature type="compositionally biased region" description="Low complexity" evidence="9">
    <location>
        <begin position="359"/>
        <end position="368"/>
    </location>
</feature>
<evidence type="ECO:0000256" key="3">
    <source>
        <dbReference type="ARBA" id="ARBA00022538"/>
    </source>
</evidence>
<feature type="region of interest" description="Disordered" evidence="9">
    <location>
        <begin position="955"/>
        <end position="1060"/>
    </location>
</feature>
<feature type="transmembrane region" description="Helical" evidence="10">
    <location>
        <begin position="135"/>
        <end position="155"/>
    </location>
</feature>
<evidence type="ECO:0000313" key="12">
    <source>
        <dbReference type="Proteomes" id="UP000249723"/>
    </source>
</evidence>
<reference evidence="12" key="1">
    <citation type="submission" date="2016-10" db="EMBL/GenBank/DDBJ databases">
        <authorList>
            <person name="Jeantristanb JTB J.-T."/>
            <person name="Ricardo R."/>
        </authorList>
    </citation>
    <scope>NUCLEOTIDE SEQUENCE [LARGE SCALE GENOMIC DNA]</scope>
</reference>
<dbReference type="GO" id="GO:1990573">
    <property type="term" value="P:potassium ion import across plasma membrane"/>
    <property type="evidence" value="ECO:0007669"/>
    <property type="project" value="TreeGrafter"/>
</dbReference>
<comment type="subcellular location">
    <subcellularLocation>
        <location evidence="1">Membrane</location>
        <topology evidence="1">Multi-pass membrane protein</topology>
    </subcellularLocation>
</comment>
<dbReference type="PANTHER" id="PTHR31064:SF30">
    <property type="entry name" value="HIGH-AFFINITY POTASSIUM TRANSPORT PROTEIN-RELATED"/>
    <property type="match status" value="1"/>
</dbReference>
<dbReference type="AlphaFoldDB" id="A0A2X0KAP2"/>
<keyword evidence="4 10" id="KW-0812">Transmembrane</keyword>
<dbReference type="GO" id="GO:0030007">
    <property type="term" value="P:intracellular potassium ion homeostasis"/>
    <property type="evidence" value="ECO:0007669"/>
    <property type="project" value="TreeGrafter"/>
</dbReference>
<feature type="compositionally biased region" description="Low complexity" evidence="9">
    <location>
        <begin position="957"/>
        <end position="977"/>
    </location>
</feature>
<feature type="transmembrane region" description="Helical" evidence="10">
    <location>
        <begin position="885"/>
        <end position="904"/>
    </location>
</feature>
<evidence type="ECO:0000313" key="11">
    <source>
        <dbReference type="EMBL" id="SCZ90322.1"/>
    </source>
</evidence>
<feature type="transmembrane region" description="Helical" evidence="10">
    <location>
        <begin position="767"/>
        <end position="786"/>
    </location>
</feature>
<keyword evidence="6 10" id="KW-1133">Transmembrane helix</keyword>
<proteinExistence type="predicted"/>
<protein>
    <submittedName>
        <fullName evidence="11">BZ3500_MvSof-1268-A1-R1_Chr1-3g01916 protein</fullName>
    </submittedName>
</protein>
<dbReference type="InterPro" id="IPR003445">
    <property type="entry name" value="Cat_transpt"/>
</dbReference>
<organism evidence="11 12">
    <name type="scientific">Microbotryum saponariae</name>
    <dbReference type="NCBI Taxonomy" id="289078"/>
    <lineage>
        <taxon>Eukaryota</taxon>
        <taxon>Fungi</taxon>
        <taxon>Dikarya</taxon>
        <taxon>Basidiomycota</taxon>
        <taxon>Pucciniomycotina</taxon>
        <taxon>Microbotryomycetes</taxon>
        <taxon>Microbotryales</taxon>
        <taxon>Microbotryaceae</taxon>
        <taxon>Microbotryum</taxon>
    </lineage>
</organism>
<feature type="region of interest" description="Disordered" evidence="9">
    <location>
        <begin position="419"/>
        <end position="445"/>
    </location>
</feature>
<feature type="transmembrane region" description="Helical" evidence="10">
    <location>
        <begin position="590"/>
        <end position="614"/>
    </location>
</feature>
<feature type="compositionally biased region" description="Basic and acidic residues" evidence="9">
    <location>
        <begin position="1032"/>
        <end position="1043"/>
    </location>
</feature>
<keyword evidence="8 10" id="KW-0472">Membrane</keyword>
<dbReference type="NCBIfam" id="TIGR00934">
    <property type="entry name" value="2a38euk"/>
    <property type="match status" value="1"/>
</dbReference>
<dbReference type="STRING" id="289078.A0A2X0KAP2"/>
<evidence type="ECO:0000256" key="8">
    <source>
        <dbReference type="ARBA" id="ARBA00023136"/>
    </source>
</evidence>
<dbReference type="GO" id="GO:0005886">
    <property type="term" value="C:plasma membrane"/>
    <property type="evidence" value="ECO:0007669"/>
    <property type="project" value="TreeGrafter"/>
</dbReference>
<feature type="region of interest" description="Disordered" evidence="9">
    <location>
        <begin position="356"/>
        <end position="407"/>
    </location>
</feature>
<evidence type="ECO:0000256" key="5">
    <source>
        <dbReference type="ARBA" id="ARBA00022958"/>
    </source>
</evidence>
<feature type="transmembrane region" description="Helical" evidence="10">
    <location>
        <begin position="665"/>
        <end position="692"/>
    </location>
</feature>
<evidence type="ECO:0000256" key="10">
    <source>
        <dbReference type="SAM" id="Phobius"/>
    </source>
</evidence>
<accession>A0A2X0KAP2</accession>
<name>A0A2X0KAP2_9BASI</name>
<evidence type="ECO:0000256" key="2">
    <source>
        <dbReference type="ARBA" id="ARBA00022448"/>
    </source>
</evidence>
<keyword evidence="12" id="KW-1185">Reference proteome</keyword>
<feature type="transmembrane region" description="Helical" evidence="10">
    <location>
        <begin position="727"/>
        <end position="747"/>
    </location>
</feature>
<dbReference type="PANTHER" id="PTHR31064">
    <property type="entry name" value="POTASSIUM TRANSPORT PROTEIN DDB_G0292412-RELATED"/>
    <property type="match status" value="1"/>
</dbReference>
<dbReference type="GO" id="GO:0140107">
    <property type="term" value="F:high-affinity potassium ion transmembrane transporter activity"/>
    <property type="evidence" value="ECO:0007669"/>
    <property type="project" value="TreeGrafter"/>
</dbReference>
<evidence type="ECO:0000256" key="4">
    <source>
        <dbReference type="ARBA" id="ARBA00022692"/>
    </source>
</evidence>
<feature type="transmembrane region" description="Helical" evidence="10">
    <location>
        <begin position="194"/>
        <end position="217"/>
    </location>
</feature>
<feature type="transmembrane region" description="Helical" evidence="10">
    <location>
        <begin position="167"/>
        <end position="188"/>
    </location>
</feature>
<dbReference type="EMBL" id="FMWP01000014">
    <property type="protein sequence ID" value="SCZ90322.1"/>
    <property type="molecule type" value="Genomic_DNA"/>
</dbReference>
<dbReference type="InterPro" id="IPR004773">
    <property type="entry name" value="K/Na_transp_Trk1/HKT1"/>
</dbReference>
<feature type="transmembrane region" description="Helical" evidence="10">
    <location>
        <begin position="854"/>
        <end position="873"/>
    </location>
</feature>
<gene>
    <name evidence="11" type="ORF">BZ3500_MVSOF-1268-A1-R1_CHR1-3G01916</name>
</gene>
<keyword evidence="2" id="KW-0813">Transport</keyword>
<dbReference type="Pfam" id="PF02386">
    <property type="entry name" value="TrkH"/>
    <property type="match status" value="1"/>
</dbReference>
<keyword evidence="7" id="KW-0406">Ion transport</keyword>
<evidence type="ECO:0000256" key="1">
    <source>
        <dbReference type="ARBA" id="ARBA00004141"/>
    </source>
</evidence>
<dbReference type="InterPro" id="IPR051143">
    <property type="entry name" value="TrkH_K-transport"/>
</dbReference>
<keyword evidence="5" id="KW-0630">Potassium</keyword>
<sequence>MGRAIGWAQRRRRLSSRSLFPRNTLDGETTRTSSIPLVQPRTKKRGSACSFGQGRVCRLSRVALPRPNTRRGDPFSGCSNPTAVRAMVKQSRSLSLARHPSTAPHVPSLFKKSASLSGLSEWMYLDSGSSTPQLLPVHMLFFLFMPLVSSGIFYASNGATKVAYVDALFMTVSASTVTGLNSALLGPLTRWQQTILFINMCVGSTVFVSLITIVIRLSFFRRKFEYMVEHDPAARQRVNRVGAEEAQLEGRSFRPFPIHLRASDIEFATHSPAGSSPIWTREEKKEGGAKKKKKKGPLRTDMITRVDVPVRVNQMNVTGWLSDEAKAAEELATTTQAEGTIKAGEFGGVITAEPKAAEEPVAPSAPHATAIHIDDSTKPDRSHRHIRRTSDPTAHAPAPLSPTYQSVGLPRVMTLDTHHEHDHRHGSLTSPASPDFPRSRTIEFRDNGDSNLRMRRTRTGAQDVDVRRRQSQGNLRDIEARTLTRTGTNAPDALNTGFGGFPNPIVVAADYARKRIPVFNTVVERNLTLPPTQTLASVHSGLGPPTDTQNLKPVSYISFDAVVGRNSKFRGLTSAQQEELGGVEYRALQLLLRIVFAYWIGLQLIAVLVLAPWLTYSEKYRPVFEDPQWAVSPTWFVFFQVWSAFSNNGMSLVDASMVPFQQAYLLIVVMSILILGGNTAYPVFLRICIWIISKLVPRRSRTRETLQFLLDHPRRCYIYLFPSHQTWFLVFVLVILNSIDWISFIVLDIGNTEIERLPVGTRIIDGLLQAFAVRAAGFAIVTLSAVAPALQLLYVVMMYVAVYPIAVSIRSTNVYEEKSMGVFEEEEDEDDVEARFEKSHSASQYISYHARKQLAFDMWWLVLAVWLICIIERRLIGDLEYPEVTIFTIMFEVASAYGTVGLSLGTSRKNTSLSGILRTLSKLVLCAVMFRGRHRGLPVAIDRSILLPSEIKTAETGSTRGDGASARRGSRSSYASSGRDEGGPGGEGGLETVEPETDEARTERVRHESGRENSGGEAYGFEYTKPPTKPLSRPEDESNKSDSNEGGVSNTSDNTISETR</sequence>
<feature type="region of interest" description="Disordered" evidence="9">
    <location>
        <begin position="269"/>
        <end position="302"/>
    </location>
</feature>